<evidence type="ECO:0000256" key="7">
    <source>
        <dbReference type="ARBA" id="ARBA00023132"/>
    </source>
</evidence>
<evidence type="ECO:0000256" key="8">
    <source>
        <dbReference type="ARBA" id="ARBA00023242"/>
    </source>
</evidence>
<keyword evidence="4 9" id="KW-0509">mRNA transport</keyword>
<dbReference type="PANTHER" id="PTHR21527">
    <property type="entry name" value="NUCLEOPORIN NUP35"/>
    <property type="match status" value="1"/>
</dbReference>
<evidence type="ECO:0000256" key="1">
    <source>
        <dbReference type="ARBA" id="ARBA00004567"/>
    </source>
</evidence>
<evidence type="ECO:0000256" key="2">
    <source>
        <dbReference type="ARBA" id="ARBA00009454"/>
    </source>
</evidence>
<dbReference type="AlphaFoldDB" id="A0AAN9G7P4"/>
<evidence type="ECO:0000313" key="13">
    <source>
        <dbReference type="Proteomes" id="UP001374579"/>
    </source>
</evidence>
<comment type="caution">
    <text evidence="12">The sequence shown here is derived from an EMBL/GenBank/DDBJ whole genome shotgun (WGS) entry which is preliminary data.</text>
</comment>
<evidence type="ECO:0000256" key="5">
    <source>
        <dbReference type="ARBA" id="ARBA00022927"/>
    </source>
</evidence>
<reference evidence="12 13" key="1">
    <citation type="submission" date="2024-02" db="EMBL/GenBank/DDBJ databases">
        <title>Chromosome-scale genome assembly of the rough periwinkle Littorina saxatilis.</title>
        <authorList>
            <person name="De Jode A."/>
            <person name="Faria R."/>
            <person name="Formenti G."/>
            <person name="Sims Y."/>
            <person name="Smith T.P."/>
            <person name="Tracey A."/>
            <person name="Wood J.M.D."/>
            <person name="Zagrodzka Z.B."/>
            <person name="Johannesson K."/>
            <person name="Butlin R.K."/>
            <person name="Leder E.H."/>
        </authorList>
    </citation>
    <scope>NUCLEOTIDE SEQUENCE [LARGE SCALE GENOMIC DNA]</scope>
    <source>
        <strain evidence="12">Snail1</strain>
        <tissue evidence="12">Muscle</tissue>
    </source>
</reference>
<dbReference type="GO" id="GO:0031965">
    <property type="term" value="C:nuclear membrane"/>
    <property type="evidence" value="ECO:0007669"/>
    <property type="project" value="InterPro"/>
</dbReference>
<dbReference type="InterPro" id="IPR017389">
    <property type="entry name" value="Nucleoporin_NUP53"/>
</dbReference>
<dbReference type="FunFam" id="3.30.70.330:FF:000095">
    <property type="entry name" value="Putative Nucleoporin NUP53"/>
    <property type="match status" value="1"/>
</dbReference>
<dbReference type="Proteomes" id="UP001374579">
    <property type="component" value="Unassembled WGS sequence"/>
</dbReference>
<dbReference type="Gene3D" id="3.30.70.330">
    <property type="match status" value="1"/>
</dbReference>
<comment type="similarity">
    <text evidence="2 9">Belongs to the Nup35 family.</text>
</comment>
<evidence type="ECO:0000259" key="11">
    <source>
        <dbReference type="PROSITE" id="PS51472"/>
    </source>
</evidence>
<dbReference type="GO" id="GO:0051028">
    <property type="term" value="P:mRNA transport"/>
    <property type="evidence" value="ECO:0007669"/>
    <property type="project" value="UniProtKB-UniRule"/>
</dbReference>
<proteinExistence type="inferred from homology"/>
<dbReference type="EMBL" id="JBAMIC010000012">
    <property type="protein sequence ID" value="KAK7098326.1"/>
    <property type="molecule type" value="Genomic_DNA"/>
</dbReference>
<evidence type="ECO:0000256" key="6">
    <source>
        <dbReference type="ARBA" id="ARBA00023010"/>
    </source>
</evidence>
<comment type="function">
    <text evidence="9">Functions as a component of the nuclear pore complex (NPC).</text>
</comment>
<gene>
    <name evidence="12" type="ORF">V1264_002651</name>
</gene>
<dbReference type="InterPro" id="IPR035979">
    <property type="entry name" value="RBD_domain_sf"/>
</dbReference>
<dbReference type="InterPro" id="IPR007846">
    <property type="entry name" value="RRM_NUP35_dom"/>
</dbReference>
<dbReference type="Pfam" id="PF05172">
    <property type="entry name" value="RRM_Nup35"/>
    <property type="match status" value="1"/>
</dbReference>
<dbReference type="SUPFAM" id="SSF54928">
    <property type="entry name" value="RNA-binding domain, RBD"/>
    <property type="match status" value="1"/>
</dbReference>
<dbReference type="GO" id="GO:0044615">
    <property type="term" value="C:nuclear pore nuclear basket"/>
    <property type="evidence" value="ECO:0007669"/>
    <property type="project" value="TreeGrafter"/>
</dbReference>
<evidence type="ECO:0000256" key="9">
    <source>
        <dbReference type="PIRNR" id="PIRNR038119"/>
    </source>
</evidence>
<evidence type="ECO:0000256" key="3">
    <source>
        <dbReference type="ARBA" id="ARBA00022448"/>
    </source>
</evidence>
<feature type="region of interest" description="Disordered" evidence="10">
    <location>
        <begin position="1"/>
        <end position="126"/>
    </location>
</feature>
<dbReference type="GO" id="GO:0006607">
    <property type="term" value="P:NLS-bearing protein import into nucleus"/>
    <property type="evidence" value="ECO:0007669"/>
    <property type="project" value="TreeGrafter"/>
</dbReference>
<evidence type="ECO:0000256" key="4">
    <source>
        <dbReference type="ARBA" id="ARBA00022816"/>
    </source>
</evidence>
<feature type="domain" description="RRM Nup35-type" evidence="11">
    <location>
        <begin position="168"/>
        <end position="248"/>
    </location>
</feature>
<dbReference type="GO" id="GO:0017056">
    <property type="term" value="F:structural constituent of nuclear pore"/>
    <property type="evidence" value="ECO:0007669"/>
    <property type="project" value="InterPro"/>
</dbReference>
<comment type="subcellular location">
    <subcellularLocation>
        <location evidence="1 9">Nucleus</location>
        <location evidence="1 9">Nuclear pore complex</location>
    </subcellularLocation>
</comment>
<dbReference type="CDD" id="cd12722">
    <property type="entry name" value="RRM_Nup53"/>
    <property type="match status" value="1"/>
</dbReference>
<evidence type="ECO:0000256" key="10">
    <source>
        <dbReference type="SAM" id="MobiDB-lite"/>
    </source>
</evidence>
<evidence type="ECO:0000313" key="12">
    <source>
        <dbReference type="EMBL" id="KAK7098326.1"/>
    </source>
</evidence>
<keyword evidence="6 9" id="KW-0811">Translocation</keyword>
<dbReference type="GO" id="GO:0003676">
    <property type="term" value="F:nucleic acid binding"/>
    <property type="evidence" value="ECO:0007669"/>
    <property type="project" value="InterPro"/>
</dbReference>
<dbReference type="GO" id="GO:0044613">
    <property type="term" value="C:nuclear pore central transport channel"/>
    <property type="evidence" value="ECO:0007669"/>
    <property type="project" value="TreeGrafter"/>
</dbReference>
<keyword evidence="3 9" id="KW-0813">Transport</keyword>
<sequence length="320" mass="34623">MFSASPEMHEPMTTSPLGGGHTHLHTHGGQSQFLPGFLLGDTSSHGMSSPRLWSTSPGHKPGHPQSGRMLSRSESVKGRTGGPPVRSLLHTSATDPNLQSYGSPAQVRTPSGASRVTSPGPPTTGLVGTPMSRGDMSMSMNQSQMVPVSPSQLDPFYTQGESLRSDDVLDETWVTIFGFPPGATSFILQQFSQYGNILKHIPSAEGNWMHVHYQSKLQAKKALSKNGKVYGGRMMIGVLPCIDKSVMENKENGDVCSTPVTPHMMPIDLNSSVRSVGTPIRPLTAAYAASRSEYEVLKNRQTPKKDNSIVSKVKEYMFGW</sequence>
<organism evidence="12 13">
    <name type="scientific">Littorina saxatilis</name>
    <dbReference type="NCBI Taxonomy" id="31220"/>
    <lineage>
        <taxon>Eukaryota</taxon>
        <taxon>Metazoa</taxon>
        <taxon>Spiralia</taxon>
        <taxon>Lophotrochozoa</taxon>
        <taxon>Mollusca</taxon>
        <taxon>Gastropoda</taxon>
        <taxon>Caenogastropoda</taxon>
        <taxon>Littorinimorpha</taxon>
        <taxon>Littorinoidea</taxon>
        <taxon>Littorinidae</taxon>
        <taxon>Littorina</taxon>
    </lineage>
</organism>
<dbReference type="GO" id="GO:0005543">
    <property type="term" value="F:phospholipid binding"/>
    <property type="evidence" value="ECO:0007669"/>
    <property type="project" value="TreeGrafter"/>
</dbReference>
<keyword evidence="8 9" id="KW-0539">Nucleus</keyword>
<dbReference type="InterPro" id="IPR012677">
    <property type="entry name" value="Nucleotide-bd_a/b_plait_sf"/>
</dbReference>
<feature type="compositionally biased region" description="Polar residues" evidence="10">
    <location>
        <begin position="89"/>
        <end position="116"/>
    </location>
</feature>
<dbReference type="PROSITE" id="PS51472">
    <property type="entry name" value="RRM_NUP35"/>
    <property type="match status" value="1"/>
</dbReference>
<accession>A0AAN9G7P4</accession>
<name>A0AAN9G7P4_9CAEN</name>
<protein>
    <recommendedName>
        <fullName evidence="9">Nucleoporin NUP53</fullName>
    </recommendedName>
</protein>
<feature type="compositionally biased region" description="Polar residues" evidence="10">
    <location>
        <begin position="41"/>
        <end position="57"/>
    </location>
</feature>
<dbReference type="GO" id="GO:0006999">
    <property type="term" value="P:nuclear pore organization"/>
    <property type="evidence" value="ECO:0007669"/>
    <property type="project" value="TreeGrafter"/>
</dbReference>
<keyword evidence="13" id="KW-1185">Reference proteome</keyword>
<dbReference type="PANTHER" id="PTHR21527:SF6">
    <property type="entry name" value="NUCLEOPORIN NUP35"/>
    <property type="match status" value="1"/>
</dbReference>
<dbReference type="PIRSF" id="PIRSF038119">
    <property type="entry name" value="Nucleoporin_NUP53"/>
    <property type="match status" value="1"/>
</dbReference>
<keyword evidence="5 9" id="KW-0653">Protein transport</keyword>
<keyword evidence="7 9" id="KW-0906">Nuclear pore complex</keyword>